<accession>A0A6P3YI38</accession>
<feature type="compositionally biased region" description="Polar residues" evidence="1">
    <location>
        <begin position="908"/>
        <end position="917"/>
    </location>
</feature>
<dbReference type="PANTHER" id="PTHR46497:SF1">
    <property type="entry name" value="THIOREDOXIN DOMAIN-CONTAINING PROTEIN 11"/>
    <property type="match status" value="1"/>
</dbReference>
<dbReference type="InterPro" id="IPR052792">
    <property type="entry name" value="Thioredoxin_dom-contain_11"/>
</dbReference>
<keyword evidence="2" id="KW-0812">Transmembrane</keyword>
<evidence type="ECO:0000256" key="2">
    <source>
        <dbReference type="SAM" id="Phobius"/>
    </source>
</evidence>
<feature type="region of interest" description="Disordered" evidence="1">
    <location>
        <begin position="1"/>
        <end position="41"/>
    </location>
</feature>
<keyword evidence="2" id="KW-0472">Membrane</keyword>
<dbReference type="OrthoDB" id="1910803at2759"/>
<keyword evidence="2" id="KW-1133">Transmembrane helix</keyword>
<dbReference type="Gene3D" id="3.40.30.10">
    <property type="entry name" value="Glutaredoxin"/>
    <property type="match status" value="2"/>
</dbReference>
<dbReference type="InterPro" id="IPR036249">
    <property type="entry name" value="Thioredoxin-like_sf"/>
</dbReference>
<evidence type="ECO:0000313" key="4">
    <source>
        <dbReference type="Proteomes" id="UP000515204"/>
    </source>
</evidence>
<dbReference type="GeneID" id="106752356"/>
<dbReference type="Pfam" id="PF00085">
    <property type="entry name" value="Thioredoxin"/>
    <property type="match status" value="2"/>
</dbReference>
<feature type="transmembrane region" description="Helical" evidence="2">
    <location>
        <begin position="57"/>
        <end position="76"/>
    </location>
</feature>
<evidence type="ECO:0000256" key="1">
    <source>
        <dbReference type="SAM" id="MobiDB-lite"/>
    </source>
</evidence>
<evidence type="ECO:0000259" key="3">
    <source>
        <dbReference type="Pfam" id="PF00085"/>
    </source>
</evidence>
<gene>
    <name evidence="5" type="primary">LOC106752356</name>
</gene>
<dbReference type="Proteomes" id="UP000515204">
    <property type="component" value="Unplaced"/>
</dbReference>
<dbReference type="CDD" id="cd02995">
    <property type="entry name" value="PDI_a_PDI_a'_C"/>
    <property type="match status" value="1"/>
</dbReference>
<evidence type="ECO:0000313" key="5">
    <source>
        <dbReference type="RefSeq" id="XP_014489487.1"/>
    </source>
</evidence>
<dbReference type="SUPFAM" id="SSF52833">
    <property type="entry name" value="Thioredoxin-like"/>
    <property type="match status" value="2"/>
</dbReference>
<feature type="compositionally biased region" description="Basic and acidic residues" evidence="1">
    <location>
        <begin position="1"/>
        <end position="13"/>
    </location>
</feature>
<sequence>MAGRTSREERETIPPKNVDNLQHPNTSASTSTSESTSNDVANKEELAIEERLVVKMFSYEIVCFVLAITFTALAALHSSPPKVSKPPVAKPFFNRSSVVLDFYKGHLGAMIERMTQTDFSFVMYYAPWDAESQALRQEFEKVAQFYHPQIFFAAINCWHPDSECRAQYNKIHGYPVLMLYPSRNPGINYRGIRTAPYMIRFLDAVMNPIVRIIHKEQLMELLVTYDAVVVGYFNFTRLDRAPGYKEFYKTAIRSLERDPNRELVFAMVTNTLSSELNYGIYRYPSASLLMWNESLSYPEDKEWISESILNWISSSIHQPSLWLQPPGVKALTLAPYLREGPVLFLFTPRNPLHTENYIYNLVREVGLQYYNCADNILVKDIVTRLEAKRRTAIIRHFSRNEECAELLSESRVYVEEAKEEPIASVSIQQWINNSCCANIAMNKCTMREIKTMSPLVQRKICVSVSERFDGVCKDTDVFTVTVEQCGKQVCNYNKNYAVMRLQEESKLKRMHAGAKYKTSLPKRKDDPLSASTVRRNFLKERCRRWLAGNNYHPSLFPRDSPKQFNISLKDSVCKTNKTLALIAIDSLHYFHFAERLGIDISKRRNKTTVVILDAALESQYVMHHDFSEYALVDFINNYTQGLLERTLRSDNSQCCETQKQRTSSNEDSCNNVNTRSKIRVPELTTETFLDTILDPFKDVVIMHHSPYCGFCSAVSYVYLTVAHYLSNMDHMIFVRIDGDNNDLPWEYSMNRFPSILFFPAKRKEDSTVFPFSVPITIPNLLNFVLANLDGDSHVEALTNICQAGSGEAPDKCIARTRWLCLDIIEQLLHDYRKLRRHLSFLDKKTARNKRKIILLKLEHIKDIHFILGSTVNLAEDRKKAQLIREKFCKYYKAVKMLETSDKVENKHYTSNSTGHSSSPEREMKRSKL</sequence>
<name>A0A6P3YI38_DINQU</name>
<reference evidence="5" key="1">
    <citation type="submission" date="2025-08" db="UniProtKB">
        <authorList>
            <consortium name="RefSeq"/>
        </authorList>
    </citation>
    <scope>IDENTIFICATION</scope>
</reference>
<dbReference type="KEGG" id="dqu:106752356"/>
<dbReference type="PANTHER" id="PTHR46497">
    <property type="entry name" value="THIOREDOXIN DOMAIN-CONTAINING PROTEIN 11"/>
    <property type="match status" value="1"/>
</dbReference>
<feature type="compositionally biased region" description="Basic and acidic residues" evidence="1">
    <location>
        <begin position="918"/>
        <end position="928"/>
    </location>
</feature>
<organism evidence="4 5">
    <name type="scientific">Dinoponera quadriceps</name>
    <name type="common">South American ant</name>
    <dbReference type="NCBI Taxonomy" id="609295"/>
    <lineage>
        <taxon>Eukaryota</taxon>
        <taxon>Metazoa</taxon>
        <taxon>Ecdysozoa</taxon>
        <taxon>Arthropoda</taxon>
        <taxon>Hexapoda</taxon>
        <taxon>Insecta</taxon>
        <taxon>Pterygota</taxon>
        <taxon>Neoptera</taxon>
        <taxon>Endopterygota</taxon>
        <taxon>Hymenoptera</taxon>
        <taxon>Apocrita</taxon>
        <taxon>Aculeata</taxon>
        <taxon>Formicoidea</taxon>
        <taxon>Formicidae</taxon>
        <taxon>Ponerinae</taxon>
        <taxon>Ponerini</taxon>
        <taxon>Dinoponera</taxon>
    </lineage>
</organism>
<protein>
    <submittedName>
        <fullName evidence="5">Thioredoxin domain-containing protein 11</fullName>
    </submittedName>
</protein>
<keyword evidence="4" id="KW-1185">Reference proteome</keyword>
<proteinExistence type="predicted"/>
<feature type="region of interest" description="Disordered" evidence="1">
    <location>
        <begin position="905"/>
        <end position="928"/>
    </location>
</feature>
<feature type="domain" description="Thioredoxin" evidence="3">
    <location>
        <begin position="681"/>
        <end position="765"/>
    </location>
</feature>
<dbReference type="InterPro" id="IPR013766">
    <property type="entry name" value="Thioredoxin_domain"/>
</dbReference>
<feature type="domain" description="Thioredoxin" evidence="3">
    <location>
        <begin position="118"/>
        <end position="203"/>
    </location>
</feature>
<dbReference type="AlphaFoldDB" id="A0A6P3YI38"/>
<feature type="compositionally biased region" description="Low complexity" evidence="1">
    <location>
        <begin position="26"/>
        <end position="37"/>
    </location>
</feature>
<dbReference type="RefSeq" id="XP_014489487.1">
    <property type="nucleotide sequence ID" value="XM_014634001.1"/>
</dbReference>